<reference evidence="1" key="1">
    <citation type="journal article" date="2023" name="Mol. Phylogenet. Evol.">
        <title>Genome-scale phylogeny and comparative genomics of the fungal order Sordariales.</title>
        <authorList>
            <person name="Hensen N."/>
            <person name="Bonometti L."/>
            <person name="Westerberg I."/>
            <person name="Brannstrom I.O."/>
            <person name="Guillou S."/>
            <person name="Cros-Aarteil S."/>
            <person name="Calhoun S."/>
            <person name="Haridas S."/>
            <person name="Kuo A."/>
            <person name="Mondo S."/>
            <person name="Pangilinan J."/>
            <person name="Riley R."/>
            <person name="LaButti K."/>
            <person name="Andreopoulos B."/>
            <person name="Lipzen A."/>
            <person name="Chen C."/>
            <person name="Yan M."/>
            <person name="Daum C."/>
            <person name="Ng V."/>
            <person name="Clum A."/>
            <person name="Steindorff A."/>
            <person name="Ohm R.A."/>
            <person name="Martin F."/>
            <person name="Silar P."/>
            <person name="Natvig D.O."/>
            <person name="Lalanne C."/>
            <person name="Gautier V."/>
            <person name="Ament-Velasquez S.L."/>
            <person name="Kruys A."/>
            <person name="Hutchinson M.I."/>
            <person name="Powell A.J."/>
            <person name="Barry K."/>
            <person name="Miller A.N."/>
            <person name="Grigoriev I.V."/>
            <person name="Debuchy R."/>
            <person name="Gladieux P."/>
            <person name="Hiltunen Thoren M."/>
            <person name="Johannesson H."/>
        </authorList>
    </citation>
    <scope>NUCLEOTIDE SEQUENCE</scope>
    <source>
        <strain evidence="1">PSN293</strain>
    </source>
</reference>
<dbReference type="PANTHER" id="PTHR21310">
    <property type="entry name" value="AMINOGLYCOSIDE PHOSPHOTRANSFERASE-RELATED-RELATED"/>
    <property type="match status" value="1"/>
</dbReference>
<feature type="non-terminal residue" evidence="1">
    <location>
        <position position="107"/>
    </location>
</feature>
<dbReference type="PANTHER" id="PTHR21310:SF55">
    <property type="entry name" value="AMINOGLYCOSIDE PHOSPHOTRANSFERASE DOMAIN-CONTAINING PROTEIN"/>
    <property type="match status" value="1"/>
</dbReference>
<dbReference type="EMBL" id="MU858385">
    <property type="protein sequence ID" value="KAK4206566.1"/>
    <property type="molecule type" value="Genomic_DNA"/>
</dbReference>
<organism evidence="1 2">
    <name type="scientific">Rhypophila decipiens</name>
    <dbReference type="NCBI Taxonomy" id="261697"/>
    <lineage>
        <taxon>Eukaryota</taxon>
        <taxon>Fungi</taxon>
        <taxon>Dikarya</taxon>
        <taxon>Ascomycota</taxon>
        <taxon>Pezizomycotina</taxon>
        <taxon>Sordariomycetes</taxon>
        <taxon>Sordariomycetidae</taxon>
        <taxon>Sordariales</taxon>
        <taxon>Naviculisporaceae</taxon>
        <taxon>Rhypophila</taxon>
    </lineage>
</organism>
<keyword evidence="2" id="KW-1185">Reference proteome</keyword>
<evidence type="ECO:0000313" key="1">
    <source>
        <dbReference type="EMBL" id="KAK4206566.1"/>
    </source>
</evidence>
<dbReference type="Proteomes" id="UP001301769">
    <property type="component" value="Unassembled WGS sequence"/>
</dbReference>
<protein>
    <submittedName>
        <fullName evidence="1">Uncharacterized protein</fullName>
    </submittedName>
</protein>
<proteinExistence type="predicted"/>
<dbReference type="SUPFAM" id="SSF56112">
    <property type="entry name" value="Protein kinase-like (PK-like)"/>
    <property type="match status" value="1"/>
</dbReference>
<dbReference type="InterPro" id="IPR051678">
    <property type="entry name" value="AGP_Transferase"/>
</dbReference>
<evidence type="ECO:0000313" key="2">
    <source>
        <dbReference type="Proteomes" id="UP001301769"/>
    </source>
</evidence>
<sequence length="107" mass="12209">MRLRDVPVSIPVPRVYCSFVHKNRAYILMERIQGQPLAKVWKALSDADRESIFTQLRGMIMELRALQPPPGTGVESSGAGSLRDSRIARSRSRFGPFRTIQDFLFFL</sequence>
<dbReference type="InterPro" id="IPR011009">
    <property type="entry name" value="Kinase-like_dom_sf"/>
</dbReference>
<accession>A0AAN6XVP7</accession>
<comment type="caution">
    <text evidence="1">The sequence shown here is derived from an EMBL/GenBank/DDBJ whole genome shotgun (WGS) entry which is preliminary data.</text>
</comment>
<gene>
    <name evidence="1" type="ORF">QBC37DRAFT_356730</name>
</gene>
<reference evidence="1" key="2">
    <citation type="submission" date="2023-05" db="EMBL/GenBank/DDBJ databases">
        <authorList>
            <consortium name="Lawrence Berkeley National Laboratory"/>
            <person name="Steindorff A."/>
            <person name="Hensen N."/>
            <person name="Bonometti L."/>
            <person name="Westerberg I."/>
            <person name="Brannstrom I.O."/>
            <person name="Guillou S."/>
            <person name="Cros-Aarteil S."/>
            <person name="Calhoun S."/>
            <person name="Haridas S."/>
            <person name="Kuo A."/>
            <person name="Mondo S."/>
            <person name="Pangilinan J."/>
            <person name="Riley R."/>
            <person name="Labutti K."/>
            <person name="Andreopoulos B."/>
            <person name="Lipzen A."/>
            <person name="Chen C."/>
            <person name="Yanf M."/>
            <person name="Daum C."/>
            <person name="Ng V."/>
            <person name="Clum A."/>
            <person name="Ohm R."/>
            <person name="Martin F."/>
            <person name="Silar P."/>
            <person name="Natvig D."/>
            <person name="Lalanne C."/>
            <person name="Gautier V."/>
            <person name="Ament-Velasquez S.L."/>
            <person name="Kruys A."/>
            <person name="Hutchinson M.I."/>
            <person name="Powell A.J."/>
            <person name="Barry K."/>
            <person name="Miller A.N."/>
            <person name="Grigoriev I.V."/>
            <person name="Debuchy R."/>
            <person name="Gladieux P."/>
            <person name="Thoren M.H."/>
            <person name="Johannesson H."/>
        </authorList>
    </citation>
    <scope>NUCLEOTIDE SEQUENCE</scope>
    <source>
        <strain evidence="1">PSN293</strain>
    </source>
</reference>
<dbReference type="AlphaFoldDB" id="A0AAN6XVP7"/>
<name>A0AAN6XVP7_9PEZI</name>